<comment type="subcellular location">
    <subcellularLocation>
        <location evidence="8">Cytoplasm</location>
    </subcellularLocation>
</comment>
<keyword evidence="10" id="KW-0548">Nucleotidyltransferase</keyword>
<dbReference type="EMBL" id="PCDP01000036">
    <property type="protein sequence ID" value="PZM13071.1"/>
    <property type="molecule type" value="Genomic_DNA"/>
</dbReference>
<dbReference type="PANTHER" id="PTHR19136:SF81">
    <property type="entry name" value="MOLYBDENUM COFACTOR GUANYLYLTRANSFERASE"/>
    <property type="match status" value="1"/>
</dbReference>
<dbReference type="InterPro" id="IPR029044">
    <property type="entry name" value="Nucleotide-diphossugar_trans"/>
</dbReference>
<evidence type="ECO:0000313" key="10">
    <source>
        <dbReference type="EMBL" id="PZM13071.1"/>
    </source>
</evidence>
<evidence type="ECO:0000259" key="9">
    <source>
        <dbReference type="Pfam" id="PF12804"/>
    </source>
</evidence>
<dbReference type="GO" id="GO:0005737">
    <property type="term" value="C:cytoplasm"/>
    <property type="evidence" value="ECO:0007669"/>
    <property type="project" value="UniProtKB-SubCell"/>
</dbReference>
<dbReference type="AlphaFoldDB" id="A0A2W4CK91"/>
<keyword evidence="5 8" id="KW-0460">Magnesium</keyword>
<keyword evidence="11" id="KW-1185">Reference proteome</keyword>
<feature type="binding site" evidence="8">
    <location>
        <position position="56"/>
    </location>
    <ligand>
        <name>GTP</name>
        <dbReference type="ChEBI" id="CHEBI:37565"/>
    </ligand>
</feature>
<sequence>MSVLKIDPKTIPGVILAGGRSSRMGRNKAIADLGGESLLARIKARISPQVSALALNADPDWPEALGLRLIPDTIPGKAGPLAGVLAALRDTAASHPQATYVVTVPIDSPFLPEDLVSSLAASLDGAQAIAIATSQDRDHPVFGLWPVAIADELENWLLADEKRRMRDFLARHTVRRVEFEMIETTHGALDPFFNVNTPDDLKEAEQWLQVLPR</sequence>
<feature type="binding site" evidence="8">
    <location>
        <position position="107"/>
    </location>
    <ligand>
        <name>GTP</name>
        <dbReference type="ChEBI" id="CHEBI:37565"/>
    </ligand>
</feature>
<reference evidence="10 11" key="1">
    <citation type="journal article" date="2018" name="Sci. Rep.">
        <title>Rhizobium tumorigenes sp. nov., a novel plant tumorigenic bacterium isolated from cane gall tumors on thornless blackberry.</title>
        <authorList>
            <person name="Kuzmanovi N."/>
            <person name="Smalla K."/>
            <person name="Gronow S."/>
            <person name="PuBawska J."/>
        </authorList>
    </citation>
    <scope>NUCLEOTIDE SEQUENCE [LARGE SCALE GENOMIC DNA]</scope>
    <source>
        <strain evidence="10 11">CCBAU 85046</strain>
    </source>
</reference>
<evidence type="ECO:0000256" key="5">
    <source>
        <dbReference type="ARBA" id="ARBA00022842"/>
    </source>
</evidence>
<feature type="binding site" evidence="8">
    <location>
        <position position="72"/>
    </location>
    <ligand>
        <name>GTP</name>
        <dbReference type="ChEBI" id="CHEBI:37565"/>
    </ligand>
</feature>
<evidence type="ECO:0000313" key="11">
    <source>
        <dbReference type="Proteomes" id="UP000248925"/>
    </source>
</evidence>
<dbReference type="GO" id="GO:0061603">
    <property type="term" value="F:molybdenum cofactor guanylyltransferase activity"/>
    <property type="evidence" value="ECO:0007669"/>
    <property type="project" value="UniProtKB-EC"/>
</dbReference>
<evidence type="ECO:0000256" key="6">
    <source>
        <dbReference type="ARBA" id="ARBA00023134"/>
    </source>
</evidence>
<dbReference type="CDD" id="cd02503">
    <property type="entry name" value="MobA"/>
    <property type="match status" value="1"/>
</dbReference>
<comment type="similarity">
    <text evidence="8">Belongs to the MobA family.</text>
</comment>
<keyword evidence="1 8" id="KW-0963">Cytoplasm</keyword>
<name>A0A2W4CK91_9HYPH</name>
<evidence type="ECO:0000256" key="4">
    <source>
        <dbReference type="ARBA" id="ARBA00022741"/>
    </source>
</evidence>
<feature type="domain" description="MobA-like NTP transferase" evidence="9">
    <location>
        <begin position="13"/>
        <end position="172"/>
    </location>
</feature>
<proteinExistence type="inferred from homology"/>
<comment type="subunit">
    <text evidence="8">Monomer.</text>
</comment>
<dbReference type="GO" id="GO:0046872">
    <property type="term" value="F:metal ion binding"/>
    <property type="evidence" value="ECO:0007669"/>
    <property type="project" value="UniProtKB-KW"/>
</dbReference>
<organism evidence="10 11">
    <name type="scientific">Rhizobium tubonense</name>
    <dbReference type="NCBI Taxonomy" id="484088"/>
    <lineage>
        <taxon>Bacteria</taxon>
        <taxon>Pseudomonadati</taxon>
        <taxon>Pseudomonadota</taxon>
        <taxon>Alphaproteobacteria</taxon>
        <taxon>Hyphomicrobiales</taxon>
        <taxon>Rhizobiaceae</taxon>
        <taxon>Rhizobium/Agrobacterium group</taxon>
        <taxon>Rhizobium</taxon>
    </lineage>
</organism>
<feature type="binding site" evidence="8">
    <location>
        <begin position="16"/>
        <end position="18"/>
    </location>
    <ligand>
        <name>GTP</name>
        <dbReference type="ChEBI" id="CHEBI:37565"/>
    </ligand>
</feature>
<accession>A0A2W4CK91</accession>
<comment type="domain">
    <text evidence="8">The N-terminal domain determines nucleotide recognition and specific binding, while the C-terminal domain determines the specific binding to the target protein.</text>
</comment>
<evidence type="ECO:0000256" key="8">
    <source>
        <dbReference type="HAMAP-Rule" id="MF_00316"/>
    </source>
</evidence>
<protein>
    <recommendedName>
        <fullName evidence="8">Molybdenum cofactor guanylyltransferase</fullName>
        <shortName evidence="8">MoCo guanylyltransferase</shortName>
        <ecNumber evidence="8">2.7.7.77</ecNumber>
    </recommendedName>
    <alternativeName>
        <fullName evidence="8">GTP:molybdopterin guanylyltransferase</fullName>
    </alternativeName>
    <alternativeName>
        <fullName evidence="8">Mo-MPT guanylyltransferase</fullName>
    </alternativeName>
    <alternativeName>
        <fullName evidence="8">Molybdopterin guanylyltransferase</fullName>
    </alternativeName>
    <alternativeName>
        <fullName evidence="8">Molybdopterin-guanine dinucleotide synthase</fullName>
        <shortName evidence="8">MGD synthase</shortName>
    </alternativeName>
</protein>
<dbReference type="OrthoDB" id="9788394at2"/>
<evidence type="ECO:0000256" key="1">
    <source>
        <dbReference type="ARBA" id="ARBA00022490"/>
    </source>
</evidence>
<evidence type="ECO:0000256" key="2">
    <source>
        <dbReference type="ARBA" id="ARBA00022679"/>
    </source>
</evidence>
<keyword evidence="6 8" id="KW-0342">GTP-binding</keyword>
<dbReference type="GO" id="GO:1902758">
    <property type="term" value="P:bis(molybdopterin guanine dinucleotide)molybdenum biosynthetic process"/>
    <property type="evidence" value="ECO:0007669"/>
    <property type="project" value="TreeGrafter"/>
</dbReference>
<keyword evidence="2 8" id="KW-0808">Transferase</keyword>
<dbReference type="Gene3D" id="3.90.550.10">
    <property type="entry name" value="Spore Coat Polysaccharide Biosynthesis Protein SpsA, Chain A"/>
    <property type="match status" value="1"/>
</dbReference>
<dbReference type="EC" id="2.7.7.77" evidence="8"/>
<dbReference type="InterPro" id="IPR013482">
    <property type="entry name" value="Molybde_CF_guanTrfase"/>
</dbReference>
<dbReference type="GO" id="GO:0005525">
    <property type="term" value="F:GTP binding"/>
    <property type="evidence" value="ECO:0007669"/>
    <property type="project" value="UniProtKB-UniRule"/>
</dbReference>
<dbReference type="HAMAP" id="MF_00316">
    <property type="entry name" value="MobA"/>
    <property type="match status" value="1"/>
</dbReference>
<evidence type="ECO:0000256" key="7">
    <source>
        <dbReference type="ARBA" id="ARBA00023150"/>
    </source>
</evidence>
<dbReference type="Proteomes" id="UP000248925">
    <property type="component" value="Unassembled WGS sequence"/>
</dbReference>
<evidence type="ECO:0000256" key="3">
    <source>
        <dbReference type="ARBA" id="ARBA00022723"/>
    </source>
</evidence>
<dbReference type="SUPFAM" id="SSF53448">
    <property type="entry name" value="Nucleotide-diphospho-sugar transferases"/>
    <property type="match status" value="1"/>
</dbReference>
<comment type="function">
    <text evidence="8">Transfers a GMP moiety from GTP to Mo-molybdopterin (Mo-MPT) cofactor (Moco or molybdenum cofactor) to form Mo-molybdopterin guanine dinucleotide (Mo-MGD) cofactor.</text>
</comment>
<dbReference type="InterPro" id="IPR025877">
    <property type="entry name" value="MobA-like_NTP_Trfase"/>
</dbReference>
<dbReference type="NCBIfam" id="TIGR02665">
    <property type="entry name" value="molyb_mobA"/>
    <property type="match status" value="1"/>
</dbReference>
<gene>
    <name evidence="8" type="primary">mobA</name>
    <name evidence="10" type="ORF">CPY51_16300</name>
</gene>
<keyword evidence="3 8" id="KW-0479">Metal-binding</keyword>
<comment type="catalytic activity">
    <reaction evidence="8">
        <text>Mo-molybdopterin + GTP + H(+) = Mo-molybdopterin guanine dinucleotide + diphosphate</text>
        <dbReference type="Rhea" id="RHEA:34243"/>
        <dbReference type="ChEBI" id="CHEBI:15378"/>
        <dbReference type="ChEBI" id="CHEBI:33019"/>
        <dbReference type="ChEBI" id="CHEBI:37565"/>
        <dbReference type="ChEBI" id="CHEBI:71302"/>
        <dbReference type="ChEBI" id="CHEBI:71310"/>
        <dbReference type="EC" id="2.7.7.77"/>
    </reaction>
</comment>
<dbReference type="RefSeq" id="WP_111161266.1">
    <property type="nucleotide sequence ID" value="NZ_PCDP01000036.1"/>
</dbReference>
<keyword evidence="4 8" id="KW-0547">Nucleotide-binding</keyword>
<comment type="caution">
    <text evidence="10">The sequence shown here is derived from an EMBL/GenBank/DDBJ whole genome shotgun (WGS) entry which is preliminary data.</text>
</comment>
<comment type="cofactor">
    <cofactor evidence="8">
        <name>Mg(2+)</name>
        <dbReference type="ChEBI" id="CHEBI:18420"/>
    </cofactor>
</comment>
<feature type="binding site" evidence="8">
    <location>
        <position position="28"/>
    </location>
    <ligand>
        <name>GTP</name>
        <dbReference type="ChEBI" id="CHEBI:37565"/>
    </ligand>
</feature>
<feature type="binding site" evidence="8">
    <location>
        <position position="107"/>
    </location>
    <ligand>
        <name>Mg(2+)</name>
        <dbReference type="ChEBI" id="CHEBI:18420"/>
    </ligand>
</feature>
<dbReference type="PANTHER" id="PTHR19136">
    <property type="entry name" value="MOLYBDENUM COFACTOR GUANYLYLTRANSFERASE"/>
    <property type="match status" value="1"/>
</dbReference>
<dbReference type="Pfam" id="PF12804">
    <property type="entry name" value="NTP_transf_3"/>
    <property type="match status" value="1"/>
</dbReference>
<keyword evidence="7 8" id="KW-0501">Molybdenum cofactor biosynthesis</keyword>